<name>A0ABV2YCY5_9ACTN</name>
<keyword evidence="1" id="KW-0812">Transmembrane</keyword>
<dbReference type="PANTHER" id="PTHR38593">
    <property type="entry name" value="BLR2558 PROTEIN"/>
    <property type="match status" value="1"/>
</dbReference>
<protein>
    <submittedName>
        <fullName evidence="4">DUF4142 domain-containing protein</fullName>
    </submittedName>
</protein>
<dbReference type="RefSeq" id="WP_245967333.1">
    <property type="nucleotide sequence ID" value="NZ_BEVZ01000001.1"/>
</dbReference>
<dbReference type="Pfam" id="PF13628">
    <property type="entry name" value="DUF4142"/>
    <property type="match status" value="1"/>
</dbReference>
<evidence type="ECO:0000259" key="3">
    <source>
        <dbReference type="Pfam" id="PF13628"/>
    </source>
</evidence>
<comment type="caution">
    <text evidence="4">The sequence shown here is derived from an EMBL/GenBank/DDBJ whole genome shotgun (WGS) entry which is preliminary data.</text>
</comment>
<gene>
    <name evidence="4" type="ORF">AB0E65_05035</name>
</gene>
<dbReference type="EMBL" id="JBEZUR010000004">
    <property type="protein sequence ID" value="MEU3553591.1"/>
    <property type="molecule type" value="Genomic_DNA"/>
</dbReference>
<reference evidence="4 5" key="1">
    <citation type="submission" date="2024-06" db="EMBL/GenBank/DDBJ databases">
        <title>The Natural Products Discovery Center: Release of the First 8490 Sequenced Strains for Exploring Actinobacteria Biosynthetic Diversity.</title>
        <authorList>
            <person name="Kalkreuter E."/>
            <person name="Kautsar S.A."/>
            <person name="Yang D."/>
            <person name="Bader C.D."/>
            <person name="Teijaro C.N."/>
            <person name="Fluegel L."/>
            <person name="Davis C.M."/>
            <person name="Simpson J.R."/>
            <person name="Lauterbach L."/>
            <person name="Steele A.D."/>
            <person name="Gui C."/>
            <person name="Meng S."/>
            <person name="Li G."/>
            <person name="Viehrig K."/>
            <person name="Ye F."/>
            <person name="Su P."/>
            <person name="Kiefer A.F."/>
            <person name="Nichols A."/>
            <person name="Cepeda A.J."/>
            <person name="Yan W."/>
            <person name="Fan B."/>
            <person name="Jiang Y."/>
            <person name="Adhikari A."/>
            <person name="Zheng C.-J."/>
            <person name="Schuster L."/>
            <person name="Cowan T.M."/>
            <person name="Smanski M.J."/>
            <person name="Chevrette M.G."/>
            <person name="De Carvalho L.P.S."/>
            <person name="Shen B."/>
        </authorList>
    </citation>
    <scope>NUCLEOTIDE SEQUENCE [LARGE SCALE GENOMIC DNA]</scope>
    <source>
        <strain evidence="4 5">NPDC038104</strain>
    </source>
</reference>
<feature type="transmembrane region" description="Helical" evidence="1">
    <location>
        <begin position="198"/>
        <end position="219"/>
    </location>
</feature>
<accession>A0ABV2YCY5</accession>
<feature type="domain" description="DUF4142" evidence="3">
    <location>
        <begin position="32"/>
        <end position="166"/>
    </location>
</feature>
<evidence type="ECO:0000313" key="4">
    <source>
        <dbReference type="EMBL" id="MEU3553591.1"/>
    </source>
</evidence>
<feature type="chain" id="PRO_5047537132" evidence="2">
    <location>
        <begin position="27"/>
        <end position="229"/>
    </location>
</feature>
<evidence type="ECO:0000313" key="5">
    <source>
        <dbReference type="Proteomes" id="UP001550850"/>
    </source>
</evidence>
<evidence type="ECO:0000256" key="2">
    <source>
        <dbReference type="SAM" id="SignalP"/>
    </source>
</evidence>
<keyword evidence="5" id="KW-1185">Reference proteome</keyword>
<evidence type="ECO:0000256" key="1">
    <source>
        <dbReference type="SAM" id="Phobius"/>
    </source>
</evidence>
<proteinExistence type="predicted"/>
<dbReference type="InterPro" id="IPR012347">
    <property type="entry name" value="Ferritin-like"/>
</dbReference>
<dbReference type="InterPro" id="IPR025419">
    <property type="entry name" value="DUF4142"/>
</dbReference>
<keyword evidence="1" id="KW-1133">Transmembrane helix</keyword>
<dbReference type="Gene3D" id="1.20.1260.10">
    <property type="match status" value="1"/>
</dbReference>
<dbReference type="Proteomes" id="UP001550850">
    <property type="component" value="Unassembled WGS sequence"/>
</dbReference>
<keyword evidence="2" id="KW-0732">Signal</keyword>
<keyword evidence="1" id="KW-0472">Membrane</keyword>
<dbReference type="PANTHER" id="PTHR38593:SF1">
    <property type="entry name" value="BLR2558 PROTEIN"/>
    <property type="match status" value="1"/>
</dbReference>
<feature type="signal peptide" evidence="2">
    <location>
        <begin position="1"/>
        <end position="26"/>
    </location>
</feature>
<organism evidence="4 5">
    <name type="scientific">Streptomyces fragilis</name>
    <dbReference type="NCBI Taxonomy" id="67301"/>
    <lineage>
        <taxon>Bacteria</taxon>
        <taxon>Bacillati</taxon>
        <taxon>Actinomycetota</taxon>
        <taxon>Actinomycetes</taxon>
        <taxon>Kitasatosporales</taxon>
        <taxon>Streptomycetaceae</taxon>
        <taxon>Streptomyces</taxon>
    </lineage>
</organism>
<sequence length="229" mass="23391">MIRTRLAYVAALAVALSVTSAGPSSAAAVDDQDVMFVKAAHQGNLAEIAAGQDAQKNATTACVKKVGMILVRDHTKLDADVRTLAGKLDIALPSGPTEEQKRELAAVQAKAGSSAYDKAWLTLQEAAHTKTLALIDQELKAGGNAEVKAAARAARPVVAMHLDMVRGGVCHAAKEAGTVKAGSGGQLADAEQDSGMPAAGVTGLIGGGLLAGVGAAWLVRNRRRSAHRS</sequence>